<dbReference type="EMBL" id="JAGDFM010000320">
    <property type="protein sequence ID" value="KAG7379948.1"/>
    <property type="molecule type" value="Genomic_DNA"/>
</dbReference>
<accession>A0A8T1VIF3</accession>
<comment type="caution">
    <text evidence="1">The sequence shown here is derived from an EMBL/GenBank/DDBJ whole genome shotgun (WGS) entry which is preliminary data.</text>
</comment>
<reference evidence="1" key="1">
    <citation type="submission" date="2021-02" db="EMBL/GenBank/DDBJ databases">
        <authorList>
            <person name="Palmer J.M."/>
        </authorList>
    </citation>
    <scope>NUCLEOTIDE SEQUENCE</scope>
    <source>
        <strain evidence="1">SCRP734</strain>
    </source>
</reference>
<evidence type="ECO:0008006" key="3">
    <source>
        <dbReference type="Google" id="ProtNLM"/>
    </source>
</evidence>
<evidence type="ECO:0000313" key="2">
    <source>
        <dbReference type="Proteomes" id="UP000694044"/>
    </source>
</evidence>
<organism evidence="1 2">
    <name type="scientific">Phytophthora pseudosyringae</name>
    <dbReference type="NCBI Taxonomy" id="221518"/>
    <lineage>
        <taxon>Eukaryota</taxon>
        <taxon>Sar</taxon>
        <taxon>Stramenopiles</taxon>
        <taxon>Oomycota</taxon>
        <taxon>Peronosporomycetes</taxon>
        <taxon>Peronosporales</taxon>
        <taxon>Peronosporaceae</taxon>
        <taxon>Phytophthora</taxon>
    </lineage>
</organism>
<dbReference type="Proteomes" id="UP000694044">
    <property type="component" value="Unassembled WGS sequence"/>
</dbReference>
<name>A0A8T1VIF3_9STRA</name>
<dbReference type="AlphaFoldDB" id="A0A8T1VIF3"/>
<sequence>MGNQLNCLAQCQARQEGAQRLLVLQKGAYFMRKKTILGMNTGTERIHMKLDEDGHTLLWKLHDSIKSPAKIELHTVNLIQAQGKVGLTIVSQKGDTLLDVEADSEEIRDTWVTHLQMVCEDSSPSDETEEEVQSGLKFRKMVEDRAKKQAYWAKRTQELEQRKQEAEERKKKFAGAGMKYTALAMINRPDPSIFGSFSEYPPIQAAMLIHVQFIVELGIEGHDCRVHWAKDRRFVFLGFTPFAVLTASARPLACALPMILALAV</sequence>
<evidence type="ECO:0000313" key="1">
    <source>
        <dbReference type="EMBL" id="KAG7379948.1"/>
    </source>
</evidence>
<proteinExistence type="predicted"/>
<gene>
    <name evidence="1" type="ORF">PHYPSEUDO_008006</name>
</gene>
<keyword evidence="2" id="KW-1185">Reference proteome</keyword>
<dbReference type="OrthoDB" id="69533at2759"/>
<protein>
    <recommendedName>
        <fullName evidence="3">PH domain-containing protein</fullName>
    </recommendedName>
</protein>